<name>A0A9X0YVA5_9BACI</name>
<reference evidence="2" key="1">
    <citation type="submission" date="2021-03" db="EMBL/GenBank/DDBJ databases">
        <title>Genomic Encyclopedia of Type Strains, Phase IV (KMG-IV): sequencing the most valuable type-strain genomes for metagenomic binning, comparative biology and taxonomic classification.</title>
        <authorList>
            <person name="Goeker M."/>
        </authorList>
    </citation>
    <scope>NUCLEOTIDE SEQUENCE</scope>
    <source>
        <strain evidence="2">DSM 107338</strain>
    </source>
</reference>
<dbReference type="InterPro" id="IPR005175">
    <property type="entry name" value="PPC_dom"/>
</dbReference>
<gene>
    <name evidence="2" type="ORF">J2Z64_003813</name>
</gene>
<feature type="domain" description="PPC" evidence="1">
    <location>
        <begin position="11"/>
        <end position="156"/>
    </location>
</feature>
<protein>
    <submittedName>
        <fullName evidence="2">DNA-binding protein with PD1-like motif</fullName>
    </submittedName>
</protein>
<dbReference type="Pfam" id="PF03479">
    <property type="entry name" value="PCC"/>
    <property type="match status" value="1"/>
</dbReference>
<dbReference type="AlphaFoldDB" id="A0A9X0YVA5"/>
<dbReference type="OrthoDB" id="9791702at2"/>
<dbReference type="RefSeq" id="WP_149475974.1">
    <property type="nucleotide sequence ID" value="NZ_JAGGMB010000017.1"/>
</dbReference>
<comment type="caution">
    <text evidence="2">The sequence shown here is derived from an EMBL/GenBank/DDBJ whole genome shotgun (WGS) entry which is preliminary data.</text>
</comment>
<proteinExistence type="predicted"/>
<dbReference type="PANTHER" id="PTHR34988">
    <property type="entry name" value="PROTEIN, PUTATIVE-RELATED"/>
    <property type="match status" value="1"/>
</dbReference>
<evidence type="ECO:0000313" key="2">
    <source>
        <dbReference type="EMBL" id="MBP2079515.1"/>
    </source>
</evidence>
<dbReference type="GO" id="GO:0003677">
    <property type="term" value="F:DNA binding"/>
    <property type="evidence" value="ECO:0007669"/>
    <property type="project" value="UniProtKB-KW"/>
</dbReference>
<dbReference type="PROSITE" id="PS51742">
    <property type="entry name" value="PPC"/>
    <property type="match status" value="1"/>
</dbReference>
<evidence type="ECO:0000259" key="1">
    <source>
        <dbReference type="PROSITE" id="PS51742"/>
    </source>
</evidence>
<keyword evidence="2" id="KW-0238">DNA-binding</keyword>
<dbReference type="Proteomes" id="UP001138793">
    <property type="component" value="Unassembled WGS sequence"/>
</dbReference>
<dbReference type="EMBL" id="JAGGMB010000017">
    <property type="protein sequence ID" value="MBP2079515.1"/>
    <property type="molecule type" value="Genomic_DNA"/>
</dbReference>
<dbReference type="PANTHER" id="PTHR34988:SF1">
    <property type="entry name" value="DNA-BINDING PROTEIN"/>
    <property type="match status" value="1"/>
</dbReference>
<dbReference type="Gene3D" id="3.30.1330.80">
    <property type="entry name" value="Hypothetical protein, similar to alpha- acetolactate decarboxylase, domain 2"/>
    <property type="match status" value="1"/>
</dbReference>
<accession>A0A9X0YVA5</accession>
<dbReference type="CDD" id="cd11378">
    <property type="entry name" value="DUF296"/>
    <property type="match status" value="1"/>
</dbReference>
<dbReference type="SUPFAM" id="SSF117856">
    <property type="entry name" value="AF0104/ALDC/Ptd012-like"/>
    <property type="match status" value="1"/>
</dbReference>
<organism evidence="2 3">
    <name type="scientific">Oceanobacillus polygoni</name>
    <dbReference type="NCBI Taxonomy" id="1235259"/>
    <lineage>
        <taxon>Bacteria</taxon>
        <taxon>Bacillati</taxon>
        <taxon>Bacillota</taxon>
        <taxon>Bacilli</taxon>
        <taxon>Bacillales</taxon>
        <taxon>Bacillaceae</taxon>
        <taxon>Oceanobacillus</taxon>
    </lineage>
</organism>
<evidence type="ECO:0000313" key="3">
    <source>
        <dbReference type="Proteomes" id="UP001138793"/>
    </source>
</evidence>
<keyword evidence="3" id="KW-1185">Reference proteome</keyword>
<sequence length="172" mass="18718">MTLCRAHYAKGKTGTVLAARLLAGTDLLTGIEQLCHENDMEAAVINSCFGSFKQAGYLYLVPNSQSKVGAGYGEIQVRQGPIEFLQGTGVVCRRDGEFDIHFHGTMCDQEGNVFGGHLVKGENPVITVDLVLTAVEGMSFHRKYDEETGGNQFYPVKHGEVATYTLLKKTVS</sequence>